<evidence type="ECO:0000313" key="2">
    <source>
        <dbReference type="Proteomes" id="UP001595952"/>
    </source>
</evidence>
<accession>A0ABV9I4R7</accession>
<protein>
    <submittedName>
        <fullName evidence="1">Uncharacterized protein</fullName>
    </submittedName>
</protein>
<reference evidence="2" key="1">
    <citation type="journal article" date="2019" name="Int. J. Syst. Evol. Microbiol.">
        <title>The Global Catalogue of Microorganisms (GCM) 10K type strain sequencing project: providing services to taxonomists for standard genome sequencing and annotation.</title>
        <authorList>
            <consortium name="The Broad Institute Genomics Platform"/>
            <consortium name="The Broad Institute Genome Sequencing Center for Infectious Disease"/>
            <person name="Wu L."/>
            <person name="Ma J."/>
        </authorList>
    </citation>
    <scope>NUCLEOTIDE SEQUENCE [LARGE SCALE GENOMIC DNA]</scope>
    <source>
        <strain evidence="2">CCUG 55995</strain>
    </source>
</reference>
<keyword evidence="2" id="KW-1185">Reference proteome</keyword>
<dbReference type="Proteomes" id="UP001595952">
    <property type="component" value="Unassembled WGS sequence"/>
</dbReference>
<dbReference type="EMBL" id="JBHSEI010000001">
    <property type="protein sequence ID" value="MFC4636711.1"/>
    <property type="molecule type" value="Genomic_DNA"/>
</dbReference>
<sequence length="85" mass="9731">MLILVFILFLPVLVLALCSLFGGVAPMTPEERTKWTAYEQEMKQLRAAREKAKRSPRRAPERARARTVEVLLQHDLDKAPPVTLF</sequence>
<comment type="caution">
    <text evidence="1">The sequence shown here is derived from an EMBL/GenBank/DDBJ whole genome shotgun (WGS) entry which is preliminary data.</text>
</comment>
<gene>
    <name evidence="1" type="ORF">ACFO0D_00015</name>
</gene>
<organism evidence="1 2">
    <name type="scientific">Deinococcus hohokamensis</name>
    <dbReference type="NCBI Taxonomy" id="309883"/>
    <lineage>
        <taxon>Bacteria</taxon>
        <taxon>Thermotogati</taxon>
        <taxon>Deinococcota</taxon>
        <taxon>Deinococci</taxon>
        <taxon>Deinococcales</taxon>
        <taxon>Deinococcaceae</taxon>
        <taxon>Deinococcus</taxon>
    </lineage>
</organism>
<dbReference type="RefSeq" id="WP_380059759.1">
    <property type="nucleotide sequence ID" value="NZ_JBHSEI010000001.1"/>
</dbReference>
<name>A0ABV9I4R7_9DEIO</name>
<evidence type="ECO:0000313" key="1">
    <source>
        <dbReference type="EMBL" id="MFC4636711.1"/>
    </source>
</evidence>
<proteinExistence type="predicted"/>